<dbReference type="EMBL" id="BAAAFZ010000061">
    <property type="protein sequence ID" value="GAA0596353.1"/>
    <property type="molecule type" value="Genomic_DNA"/>
</dbReference>
<reference evidence="1 2" key="1">
    <citation type="journal article" date="2019" name="Int. J. Syst. Evol. Microbiol.">
        <title>The Global Catalogue of Microorganisms (GCM) 10K type strain sequencing project: providing services to taxonomists for standard genome sequencing and annotation.</title>
        <authorList>
            <consortium name="The Broad Institute Genomics Platform"/>
            <consortium name="The Broad Institute Genome Sequencing Center for Infectious Disease"/>
            <person name="Wu L."/>
            <person name="Ma J."/>
        </authorList>
    </citation>
    <scope>NUCLEOTIDE SEQUENCE [LARGE SCALE GENOMIC DNA]</scope>
    <source>
        <strain evidence="1 2">JCM 9933</strain>
    </source>
</reference>
<proteinExistence type="predicted"/>
<dbReference type="Proteomes" id="UP001501588">
    <property type="component" value="Unassembled WGS sequence"/>
</dbReference>
<keyword evidence="2" id="KW-1185">Reference proteome</keyword>
<gene>
    <name evidence="1" type="ORF">GCM10009416_38390</name>
</gene>
<evidence type="ECO:0000313" key="2">
    <source>
        <dbReference type="Proteomes" id="UP001501588"/>
    </source>
</evidence>
<evidence type="ECO:0000313" key="1">
    <source>
        <dbReference type="EMBL" id="GAA0596353.1"/>
    </source>
</evidence>
<dbReference type="RefSeq" id="WP_343897010.1">
    <property type="nucleotide sequence ID" value="NZ_BAAAFZ010000061.1"/>
</dbReference>
<comment type="caution">
    <text evidence="1">The sequence shown here is derived from an EMBL/GenBank/DDBJ whole genome shotgun (WGS) entry which is preliminary data.</text>
</comment>
<protein>
    <recommendedName>
        <fullName evidence="3">Lipoprotein</fullName>
    </recommendedName>
</protein>
<sequence length="131" mass="14829">MRTKLLAKLSVGVVLTSAGCARQAVEQREDLLSAAGFRVKPANTPERRASLRALPEHQLVLQEMDGREVWVYADPLVCNCLYVGTREDYQRYNRLKVERDIASDRLMAAQLRARPWGVGPYGWGPWGPWGF</sequence>
<evidence type="ECO:0008006" key="3">
    <source>
        <dbReference type="Google" id="ProtNLM"/>
    </source>
</evidence>
<name>A0ABN1FRM6_9PROT</name>
<dbReference type="PROSITE" id="PS51257">
    <property type="entry name" value="PROKAR_LIPOPROTEIN"/>
    <property type="match status" value="1"/>
</dbReference>
<accession>A0ABN1FRM6</accession>
<organism evidence="1 2">
    <name type="scientific">Craurococcus roseus</name>
    <dbReference type="NCBI Taxonomy" id="77585"/>
    <lineage>
        <taxon>Bacteria</taxon>
        <taxon>Pseudomonadati</taxon>
        <taxon>Pseudomonadota</taxon>
        <taxon>Alphaproteobacteria</taxon>
        <taxon>Acetobacterales</taxon>
        <taxon>Acetobacteraceae</taxon>
        <taxon>Craurococcus</taxon>
    </lineage>
</organism>